<keyword evidence="2 5" id="KW-0812">Transmembrane</keyword>
<gene>
    <name evidence="7" type="ORF">Bpfe_014383</name>
</gene>
<dbReference type="GO" id="GO:0007166">
    <property type="term" value="P:cell surface receptor signaling pathway"/>
    <property type="evidence" value="ECO:0007669"/>
    <property type="project" value="InterPro"/>
</dbReference>
<protein>
    <submittedName>
        <fullName evidence="7">Adhesion G protein-coupled receptor E4P</fullName>
    </submittedName>
</protein>
<keyword evidence="7" id="KW-0675">Receptor</keyword>
<keyword evidence="4 5" id="KW-0472">Membrane</keyword>
<dbReference type="GO" id="GO:0004888">
    <property type="term" value="F:transmembrane signaling receptor activity"/>
    <property type="evidence" value="ECO:0007669"/>
    <property type="project" value="InterPro"/>
</dbReference>
<dbReference type="PANTHER" id="PTHR45902:SF1">
    <property type="entry name" value="LATROPHILIN RECEPTOR-LIKE PROTEIN A"/>
    <property type="match status" value="1"/>
</dbReference>
<dbReference type="AlphaFoldDB" id="A0AAD8BL60"/>
<evidence type="ECO:0000313" key="8">
    <source>
        <dbReference type="Proteomes" id="UP001233172"/>
    </source>
</evidence>
<evidence type="ECO:0000313" key="7">
    <source>
        <dbReference type="EMBL" id="KAK0056296.1"/>
    </source>
</evidence>
<feature type="transmembrane region" description="Helical" evidence="5">
    <location>
        <begin position="785"/>
        <end position="810"/>
    </location>
</feature>
<feature type="domain" description="G-protein coupled receptors family 2 profile 2" evidence="6">
    <location>
        <begin position="675"/>
        <end position="797"/>
    </location>
</feature>
<keyword evidence="8" id="KW-1185">Reference proteome</keyword>
<dbReference type="PANTHER" id="PTHR45902">
    <property type="entry name" value="LATROPHILIN RECEPTOR-LIKE PROTEIN A"/>
    <property type="match status" value="1"/>
</dbReference>
<evidence type="ECO:0000259" key="6">
    <source>
        <dbReference type="PROSITE" id="PS50261"/>
    </source>
</evidence>
<accession>A0AAD8BL60</accession>
<comment type="caution">
    <text evidence="7">The sequence shown here is derived from an EMBL/GenBank/DDBJ whole genome shotgun (WGS) entry which is preliminary data.</text>
</comment>
<feature type="transmembrane region" description="Helical" evidence="5">
    <location>
        <begin position="830"/>
        <end position="852"/>
    </location>
</feature>
<dbReference type="EMBL" id="JASAOG010000063">
    <property type="protein sequence ID" value="KAK0056296.1"/>
    <property type="molecule type" value="Genomic_DNA"/>
</dbReference>
<reference evidence="7" key="1">
    <citation type="journal article" date="2023" name="PLoS Negl. Trop. Dis.">
        <title>A genome sequence for Biomphalaria pfeifferi, the major vector snail for the human-infecting parasite Schistosoma mansoni.</title>
        <authorList>
            <person name="Bu L."/>
            <person name="Lu L."/>
            <person name="Laidemitt M.R."/>
            <person name="Zhang S.M."/>
            <person name="Mutuku M."/>
            <person name="Mkoji G."/>
            <person name="Steinauer M."/>
            <person name="Loker E.S."/>
        </authorList>
    </citation>
    <scope>NUCLEOTIDE SEQUENCE</scope>
    <source>
        <strain evidence="7">KasaAsao</strain>
    </source>
</reference>
<name>A0AAD8BL60_BIOPF</name>
<sequence>MFALKNVLSALDMKRIMYFKYLLFLCILSVSEFKVKICNKWKEALTAGNKSELSPLQYQLSLCTKRCNGSIEIPGRSLNQFKCDFCQCARPACEIYDICCPDVSVPTHFTEVPTHLTEAPTHLTELPTANRDIGQYYTSTERHHDLIKDLKVNQKGNANIRVQCSVDDVSKILFVSSCVPEYNENLTVQDLCLHKRPAHLKTLETSFKVIDNITGVVYKNIYCAICNKATQIVTLKRSYIFKNIMNSYTARSVQEVIEIQIRNNDIQVYYEFDELGHQGVTCLDGETNSLLNIFFSKVEEEALIYACIQLKHRSLLVYSLENSAFYRNIFCAMVLPFYDPYLSEDPMDRERCFQLMPHVPDRSFSLLLNFRGGSKQDEESEGLMFEPKLANCSVREWSAPDGRCLELRCTPGKHLKGGKCVEYLPEVKGLYYSFHFSLVVKDEDVEVMANRFRDEISSTHNLLYLLMTQVELYIQFLSRLCELQLGVLEAQPNTTLWEALTITRTFWVSGRVNALATLSRSEFETRFLKQFMHREIIFKLSSTSYLSLSPQVLPGVSTQKNSMLVSEMKYKPQENLEFKFVKLSGLLICMFISFNQSDYKMTINEIAIPPKVNITLDFKVTQIYITDNEDLVMVEINDYGGLDVCIDLIDRKLKEQRSECKRTNKECEAILCWVEYILTLVCFSISIVCLLVTLLTYLVFSVLRTVAGRNNMFLSCSLLMAQVSLLASLHISQPSILCQVIGVVTHFLWLWMFSWSFLCSYHMFRVFTANTPTYSAGSTTYGLCIFVTVPLLVITLVNVAFFLVAVYKIYGIRRLQTFSLSTSGSDFHVTVYVKLSTVTGAFWLVAILAEVLNNQPLL</sequence>
<dbReference type="PROSITE" id="PS50261">
    <property type="entry name" value="G_PROTEIN_RECEP_F2_4"/>
    <property type="match status" value="1"/>
</dbReference>
<dbReference type="GO" id="GO:0016020">
    <property type="term" value="C:membrane"/>
    <property type="evidence" value="ECO:0007669"/>
    <property type="project" value="UniProtKB-SubCell"/>
</dbReference>
<dbReference type="Gene3D" id="1.20.1070.10">
    <property type="entry name" value="Rhodopsin 7-helix transmembrane proteins"/>
    <property type="match status" value="1"/>
</dbReference>
<dbReference type="Proteomes" id="UP001233172">
    <property type="component" value="Unassembled WGS sequence"/>
</dbReference>
<reference evidence="7" key="2">
    <citation type="submission" date="2023-04" db="EMBL/GenBank/DDBJ databases">
        <authorList>
            <person name="Bu L."/>
            <person name="Lu L."/>
            <person name="Laidemitt M.R."/>
            <person name="Zhang S.M."/>
            <person name="Mutuku M."/>
            <person name="Mkoji G."/>
            <person name="Steinauer M."/>
            <person name="Loker E.S."/>
        </authorList>
    </citation>
    <scope>NUCLEOTIDE SEQUENCE</scope>
    <source>
        <strain evidence="7">KasaAsao</strain>
        <tissue evidence="7">Whole Snail</tissue>
    </source>
</reference>
<proteinExistence type="predicted"/>
<comment type="subcellular location">
    <subcellularLocation>
        <location evidence="1">Membrane</location>
        <topology evidence="1">Multi-pass membrane protein</topology>
    </subcellularLocation>
</comment>
<dbReference type="InterPro" id="IPR053231">
    <property type="entry name" value="GPCR_LN-TM7"/>
</dbReference>
<keyword evidence="3 5" id="KW-1133">Transmembrane helix</keyword>
<organism evidence="7 8">
    <name type="scientific">Biomphalaria pfeifferi</name>
    <name type="common">Bloodfluke planorb</name>
    <name type="synonym">Freshwater snail</name>
    <dbReference type="NCBI Taxonomy" id="112525"/>
    <lineage>
        <taxon>Eukaryota</taxon>
        <taxon>Metazoa</taxon>
        <taxon>Spiralia</taxon>
        <taxon>Lophotrochozoa</taxon>
        <taxon>Mollusca</taxon>
        <taxon>Gastropoda</taxon>
        <taxon>Heterobranchia</taxon>
        <taxon>Euthyneura</taxon>
        <taxon>Panpulmonata</taxon>
        <taxon>Hygrophila</taxon>
        <taxon>Lymnaeoidea</taxon>
        <taxon>Planorbidae</taxon>
        <taxon>Biomphalaria</taxon>
    </lineage>
</organism>
<evidence type="ECO:0000256" key="3">
    <source>
        <dbReference type="ARBA" id="ARBA00022989"/>
    </source>
</evidence>
<feature type="transmembrane region" description="Helical" evidence="5">
    <location>
        <begin position="743"/>
        <end position="764"/>
    </location>
</feature>
<evidence type="ECO:0000256" key="4">
    <source>
        <dbReference type="ARBA" id="ARBA00023136"/>
    </source>
</evidence>
<evidence type="ECO:0000256" key="5">
    <source>
        <dbReference type="SAM" id="Phobius"/>
    </source>
</evidence>
<dbReference type="InterPro" id="IPR017981">
    <property type="entry name" value="GPCR_2-like_7TM"/>
</dbReference>
<feature type="transmembrane region" description="Helical" evidence="5">
    <location>
        <begin position="676"/>
        <end position="700"/>
    </location>
</feature>
<evidence type="ECO:0000256" key="1">
    <source>
        <dbReference type="ARBA" id="ARBA00004141"/>
    </source>
</evidence>
<evidence type="ECO:0000256" key="2">
    <source>
        <dbReference type="ARBA" id="ARBA00022692"/>
    </source>
</evidence>